<dbReference type="SUPFAM" id="SSF56281">
    <property type="entry name" value="Metallo-hydrolase/oxidoreductase"/>
    <property type="match status" value="1"/>
</dbReference>
<dbReference type="EMBL" id="RXIL01000183">
    <property type="protein sequence ID" value="RZN65766.1"/>
    <property type="molecule type" value="Genomic_DNA"/>
</dbReference>
<evidence type="ECO:0000313" key="2">
    <source>
        <dbReference type="EMBL" id="RZN65766.1"/>
    </source>
</evidence>
<dbReference type="CDD" id="cd16282">
    <property type="entry name" value="metallo-hydrolase-like_MBL-fold"/>
    <property type="match status" value="1"/>
</dbReference>
<dbReference type="InterPro" id="IPR036866">
    <property type="entry name" value="RibonucZ/Hydroxyglut_hydro"/>
</dbReference>
<gene>
    <name evidence="2" type="ORF">EF807_09125</name>
</gene>
<feature type="non-terminal residue" evidence="2">
    <location>
        <position position="1"/>
    </location>
</feature>
<dbReference type="PANTHER" id="PTHR42951">
    <property type="entry name" value="METALLO-BETA-LACTAMASE DOMAIN-CONTAINING"/>
    <property type="match status" value="1"/>
</dbReference>
<feature type="domain" description="Metallo-beta-lactamase" evidence="1">
    <location>
        <begin position="1"/>
        <end position="182"/>
    </location>
</feature>
<dbReference type="InterPro" id="IPR050855">
    <property type="entry name" value="NDM-1-like"/>
</dbReference>
<reference evidence="2 3" key="1">
    <citation type="journal article" date="2019" name="Nat. Microbiol.">
        <title>Wide diversity of methane and short-chain alkane metabolisms in uncultured archaea.</title>
        <authorList>
            <person name="Borrel G."/>
            <person name="Adam P.S."/>
            <person name="McKay L.J."/>
            <person name="Chen L.X."/>
            <person name="Sierra-Garcia I.N."/>
            <person name="Sieber C.M."/>
            <person name="Letourneur Q."/>
            <person name="Ghozlane A."/>
            <person name="Andersen G.L."/>
            <person name="Li W.J."/>
            <person name="Hallam S.J."/>
            <person name="Muyzer G."/>
            <person name="de Oliveira V.M."/>
            <person name="Inskeep W.P."/>
            <person name="Banfield J.F."/>
            <person name="Gribaldo S."/>
        </authorList>
    </citation>
    <scope>NUCLEOTIDE SEQUENCE [LARGE SCALE GENOMIC DNA]</scope>
    <source>
        <strain evidence="2">NM1b</strain>
    </source>
</reference>
<dbReference type="SMART" id="SM00849">
    <property type="entry name" value="Lactamase_B"/>
    <property type="match status" value="1"/>
</dbReference>
<accession>A0A520KUA6</accession>
<dbReference type="Pfam" id="PF00753">
    <property type="entry name" value="Lactamase_B"/>
    <property type="match status" value="1"/>
</dbReference>
<dbReference type="InterPro" id="IPR001279">
    <property type="entry name" value="Metallo-B-lactamas"/>
</dbReference>
<evidence type="ECO:0000313" key="3">
    <source>
        <dbReference type="Proteomes" id="UP000320766"/>
    </source>
</evidence>
<evidence type="ECO:0000259" key="1">
    <source>
        <dbReference type="SMART" id="SM00849"/>
    </source>
</evidence>
<sequence>IVGKKDAIVVDSLANAKRAESFLGEIKRVTDKPFSYLINTHHHTDHTWTNHLFHAKTICHTRCREETTKEMNMDPELYPGIFRGLDVTGAKVTPQDITFEKNLTIYQEVEDGMREIRLIYAGPAHTVSDVFVYLPEEKVLFCGDLLFAEPCTPFTLMGSISGYIRALDLLADLDADVYVPGHGPLSGREEIYKAREYLVFVRDEARKRFKEGINAYDAAKSVDLGVYKGWNERERIVGNFERAYSEFGGEPPGADLPDLLDIMVRMMEYRGELES</sequence>
<dbReference type="Proteomes" id="UP000320766">
    <property type="component" value="Unassembled WGS sequence"/>
</dbReference>
<organism evidence="2 3">
    <name type="scientific">Candidatus Methanolliviera hydrocarbonicum</name>
    <dbReference type="NCBI Taxonomy" id="2491085"/>
    <lineage>
        <taxon>Archaea</taxon>
        <taxon>Methanobacteriati</taxon>
        <taxon>Methanobacteriota</taxon>
        <taxon>Candidatus Methanoliparia</taxon>
        <taxon>Candidatus Methanoliparales</taxon>
        <taxon>Candidatus Methanollivieraceae</taxon>
        <taxon>Candidatus Methanolliviera</taxon>
    </lineage>
</organism>
<dbReference type="AlphaFoldDB" id="A0A520KUA6"/>
<dbReference type="GO" id="GO:0016787">
    <property type="term" value="F:hydrolase activity"/>
    <property type="evidence" value="ECO:0007669"/>
    <property type="project" value="UniProtKB-KW"/>
</dbReference>
<name>A0A520KUA6_9EURY</name>
<proteinExistence type="predicted"/>
<dbReference type="PANTHER" id="PTHR42951:SF18">
    <property type="entry name" value="METALLO-HYDROLASE MJ0296-RELATED"/>
    <property type="match status" value="1"/>
</dbReference>
<keyword evidence="2" id="KW-0378">Hydrolase</keyword>
<comment type="caution">
    <text evidence="2">The sequence shown here is derived from an EMBL/GenBank/DDBJ whole genome shotgun (WGS) entry which is preliminary data.</text>
</comment>
<dbReference type="Gene3D" id="3.60.15.10">
    <property type="entry name" value="Ribonuclease Z/Hydroxyacylglutathione hydrolase-like"/>
    <property type="match status" value="1"/>
</dbReference>
<protein>
    <submittedName>
        <fullName evidence="2">MBL fold metallo-hydrolase</fullName>
    </submittedName>
</protein>